<organism evidence="6">
    <name type="scientific">Calcidiscus leptoporus</name>
    <dbReference type="NCBI Taxonomy" id="127549"/>
    <lineage>
        <taxon>Eukaryota</taxon>
        <taxon>Haptista</taxon>
        <taxon>Haptophyta</taxon>
        <taxon>Prymnesiophyceae</taxon>
        <taxon>Coccolithales</taxon>
        <taxon>Calcidiscaceae</taxon>
        <taxon>Calcidiscus</taxon>
    </lineage>
</organism>
<dbReference type="GO" id="GO:0004829">
    <property type="term" value="F:threonine-tRNA ligase activity"/>
    <property type="evidence" value="ECO:0007669"/>
    <property type="project" value="InterPro"/>
</dbReference>
<dbReference type="PANTHER" id="PTHR11451:SF44">
    <property type="entry name" value="THREONINE--TRNA LIGASE, CHLOROPLASTIC_MITOCHONDRIAL 2"/>
    <property type="match status" value="1"/>
</dbReference>
<dbReference type="PRINTS" id="PR01047">
    <property type="entry name" value="TRNASYNTHTHR"/>
</dbReference>
<evidence type="ECO:0000259" key="4">
    <source>
        <dbReference type="Pfam" id="PF00587"/>
    </source>
</evidence>
<dbReference type="InterPro" id="IPR002314">
    <property type="entry name" value="aa-tRNA-synt_IIb"/>
</dbReference>
<dbReference type="InterPro" id="IPR002320">
    <property type="entry name" value="Thr-tRNA-ligase_IIa"/>
</dbReference>
<keyword evidence="2" id="KW-0648">Protein biosynthesis</keyword>
<dbReference type="InterPro" id="IPR004154">
    <property type="entry name" value="Anticodon-bd"/>
</dbReference>
<evidence type="ECO:0000256" key="1">
    <source>
        <dbReference type="ARBA" id="ARBA00008226"/>
    </source>
</evidence>
<dbReference type="GO" id="GO:0005524">
    <property type="term" value="F:ATP binding"/>
    <property type="evidence" value="ECO:0007669"/>
    <property type="project" value="InterPro"/>
</dbReference>
<dbReference type="InterPro" id="IPR045864">
    <property type="entry name" value="aa-tRNA-synth_II/BPL/LPL"/>
</dbReference>
<dbReference type="SUPFAM" id="SSF52954">
    <property type="entry name" value="Class II aaRS ABD-related"/>
    <property type="match status" value="1"/>
</dbReference>
<dbReference type="Gene3D" id="3.40.50.800">
    <property type="entry name" value="Anticodon-binding domain"/>
    <property type="match status" value="1"/>
</dbReference>
<proteinExistence type="inferred from homology"/>
<comment type="similarity">
    <text evidence="1">Belongs to the class-II aminoacyl-tRNA synthetase family.</text>
</comment>
<gene>
    <name evidence="6" type="ORF">CLEP1334_LOCUS13197</name>
</gene>
<sequence>MLSTRPEKAVGSDEIWDKATSALESALARKDWGFSVDEGGGAFYGPKIDIKIKDAIGRLWQCSTVQCDFNLPERFGMEYVSAGGARERPIMVHRAIYGSIERFFGVLLESTAGDFPFWLAPVQLRLLPVSDDFRPFCDEVLAQATAAGLRAEIDVGGRSLSKQIKVANQEKIPILAVIGKDEVESRTLNLAPRKGGDLGRLPIVDAIARLAEAERQAVEPLDLQ</sequence>
<feature type="domain" description="Anticodon-binding" evidence="5">
    <location>
        <begin position="123"/>
        <end position="212"/>
    </location>
</feature>
<dbReference type="Pfam" id="PF03129">
    <property type="entry name" value="HGTP_anticodon"/>
    <property type="match status" value="1"/>
</dbReference>
<protein>
    <recommendedName>
        <fullName evidence="3">Threonyl-tRNA synthetase</fullName>
    </recommendedName>
</protein>
<evidence type="ECO:0000259" key="5">
    <source>
        <dbReference type="Pfam" id="PF03129"/>
    </source>
</evidence>
<dbReference type="PANTHER" id="PTHR11451">
    <property type="entry name" value="THREONINE-TRNA LIGASE"/>
    <property type="match status" value="1"/>
</dbReference>
<dbReference type="InterPro" id="IPR036621">
    <property type="entry name" value="Anticodon-bd_dom_sf"/>
</dbReference>
<evidence type="ECO:0000256" key="2">
    <source>
        <dbReference type="ARBA" id="ARBA00022917"/>
    </source>
</evidence>
<dbReference type="SUPFAM" id="SSF55681">
    <property type="entry name" value="Class II aaRS and biotin synthetases"/>
    <property type="match status" value="1"/>
</dbReference>
<evidence type="ECO:0000313" key="6">
    <source>
        <dbReference type="EMBL" id="CAD8537915.1"/>
    </source>
</evidence>
<dbReference type="AlphaFoldDB" id="A0A7S0J123"/>
<dbReference type="GO" id="GO:0005737">
    <property type="term" value="C:cytoplasm"/>
    <property type="evidence" value="ECO:0007669"/>
    <property type="project" value="InterPro"/>
</dbReference>
<dbReference type="Pfam" id="PF00587">
    <property type="entry name" value="tRNA-synt_2b"/>
    <property type="match status" value="1"/>
</dbReference>
<accession>A0A7S0J123</accession>
<name>A0A7S0J123_9EUKA</name>
<reference evidence="6" key="1">
    <citation type="submission" date="2021-01" db="EMBL/GenBank/DDBJ databases">
        <authorList>
            <person name="Corre E."/>
            <person name="Pelletier E."/>
            <person name="Niang G."/>
            <person name="Scheremetjew M."/>
            <person name="Finn R."/>
            <person name="Kale V."/>
            <person name="Holt S."/>
            <person name="Cochrane G."/>
            <person name="Meng A."/>
            <person name="Brown T."/>
            <person name="Cohen L."/>
        </authorList>
    </citation>
    <scope>NUCLEOTIDE SEQUENCE</scope>
    <source>
        <strain evidence="6">RCC1130</strain>
    </source>
</reference>
<evidence type="ECO:0000256" key="3">
    <source>
        <dbReference type="ARBA" id="ARBA00031900"/>
    </source>
</evidence>
<dbReference type="EMBL" id="HBER01026215">
    <property type="protein sequence ID" value="CAD8537915.1"/>
    <property type="molecule type" value="Transcribed_RNA"/>
</dbReference>
<feature type="domain" description="Aminoacyl-tRNA synthetase class II (G/ P/ S/T)" evidence="4">
    <location>
        <begin position="36"/>
        <end position="110"/>
    </location>
</feature>
<dbReference type="GO" id="GO:0006435">
    <property type="term" value="P:threonyl-tRNA aminoacylation"/>
    <property type="evidence" value="ECO:0007669"/>
    <property type="project" value="InterPro"/>
</dbReference>
<dbReference type="Gene3D" id="3.30.930.10">
    <property type="entry name" value="Bira Bifunctional Protein, Domain 2"/>
    <property type="match status" value="1"/>
</dbReference>